<dbReference type="InterPro" id="IPR036179">
    <property type="entry name" value="Ig-like_dom_sf"/>
</dbReference>
<dbReference type="Ensembl" id="ENSPANT00000022253.3">
    <property type="protein sequence ID" value="ENSPANP00000016937.2"/>
    <property type="gene ID" value="ENSPANG00000029852.2"/>
</dbReference>
<dbReference type="InterPro" id="IPR003597">
    <property type="entry name" value="Ig_C1-set"/>
</dbReference>
<keyword evidence="14" id="KW-1185">Reference proteome</keyword>
<keyword evidence="3 11" id="KW-0732">Signal</keyword>
<dbReference type="GeneTree" id="ENSGT00960000186656"/>
<dbReference type="CDD" id="cd05772">
    <property type="entry name" value="IgC1_SIRP_domain_2"/>
    <property type="match status" value="2"/>
</dbReference>
<dbReference type="SMART" id="SM00409">
    <property type="entry name" value="IG"/>
    <property type="match status" value="4"/>
</dbReference>
<dbReference type="SMART" id="SM00408">
    <property type="entry name" value="IGc2"/>
    <property type="match status" value="2"/>
</dbReference>
<keyword evidence="9" id="KW-0393">Immunoglobulin domain</keyword>
<dbReference type="InterPro" id="IPR007110">
    <property type="entry name" value="Ig-like_dom"/>
</dbReference>
<dbReference type="eggNOG" id="ENOG502S1XD">
    <property type="taxonomic scope" value="Eukaryota"/>
</dbReference>
<evidence type="ECO:0000256" key="7">
    <source>
        <dbReference type="ARBA" id="ARBA00023157"/>
    </source>
</evidence>
<keyword evidence="5 10" id="KW-1133">Transmembrane helix</keyword>
<protein>
    <recommendedName>
        <fullName evidence="12">Ig-like domain-containing protein</fullName>
    </recommendedName>
</protein>
<feature type="signal peptide" evidence="11">
    <location>
        <begin position="1"/>
        <end position="28"/>
    </location>
</feature>
<keyword evidence="6 10" id="KW-0472">Membrane</keyword>
<evidence type="ECO:0000256" key="2">
    <source>
        <dbReference type="ARBA" id="ARBA00022692"/>
    </source>
</evidence>
<evidence type="ECO:0000256" key="5">
    <source>
        <dbReference type="ARBA" id="ARBA00022989"/>
    </source>
</evidence>
<feature type="chain" id="PRO_5035315310" description="Ig-like domain-containing protein" evidence="11">
    <location>
        <begin position="29"/>
        <end position="732"/>
    </location>
</feature>
<keyword evidence="4" id="KW-0677">Repeat</keyword>
<feature type="domain" description="Ig-like" evidence="12">
    <location>
        <begin position="252"/>
        <end position="346"/>
    </location>
</feature>
<dbReference type="PANTHER" id="PTHR19971">
    <property type="entry name" value="SIGNAL-REGULATORY PROTEIN BETA"/>
    <property type="match status" value="1"/>
</dbReference>
<keyword evidence="8" id="KW-0325">Glycoprotein</keyword>
<dbReference type="SMART" id="SM00407">
    <property type="entry name" value="IGc1"/>
    <property type="match status" value="4"/>
</dbReference>
<dbReference type="CDD" id="cd16085">
    <property type="entry name" value="IgC1_SIRP_domain_3"/>
    <property type="match status" value="2"/>
</dbReference>
<evidence type="ECO:0000256" key="10">
    <source>
        <dbReference type="SAM" id="Phobius"/>
    </source>
</evidence>
<feature type="domain" description="Ig-like" evidence="12">
    <location>
        <begin position="13"/>
        <end position="119"/>
    </location>
</feature>
<dbReference type="FunFam" id="2.60.40.10:FF:000490">
    <property type="entry name" value="Signal-regulatory protein beta 1"/>
    <property type="match status" value="2"/>
</dbReference>
<dbReference type="PROSITE" id="PS50835">
    <property type="entry name" value="IG_LIKE"/>
    <property type="match status" value="6"/>
</dbReference>
<name>A0A096NV62_PAPAN</name>
<dbReference type="AlphaFoldDB" id="A0A096NV62"/>
<evidence type="ECO:0000256" key="4">
    <source>
        <dbReference type="ARBA" id="ARBA00022737"/>
    </source>
</evidence>
<dbReference type="InterPro" id="IPR051755">
    <property type="entry name" value="Ig-like_CS_Receptor"/>
</dbReference>
<dbReference type="Pfam" id="PF07654">
    <property type="entry name" value="C1-set"/>
    <property type="match status" value="4"/>
</dbReference>
<evidence type="ECO:0000256" key="8">
    <source>
        <dbReference type="ARBA" id="ARBA00023180"/>
    </source>
</evidence>
<evidence type="ECO:0000256" key="9">
    <source>
        <dbReference type="ARBA" id="ARBA00023319"/>
    </source>
</evidence>
<reference evidence="13 14" key="1">
    <citation type="submission" date="2012-03" db="EMBL/GenBank/DDBJ databases">
        <title>Whole Genome Assembly of Papio anubis.</title>
        <authorList>
            <person name="Liu Y.L."/>
            <person name="Abraham K.A."/>
            <person name="Akbar H.A."/>
            <person name="Ali S.A."/>
            <person name="Anosike U.A."/>
            <person name="Aqrawi P.A."/>
            <person name="Arias F.A."/>
            <person name="Attaway T.A."/>
            <person name="Awwad R.A."/>
            <person name="Babu C.B."/>
            <person name="Bandaranaike D.B."/>
            <person name="Battles P.B."/>
            <person name="Bell A.B."/>
            <person name="Beltran B.B."/>
            <person name="Berhane-Mersha D.B."/>
            <person name="Bess C.B."/>
            <person name="Bickham C.B."/>
            <person name="Bolden T.B."/>
            <person name="Carter K.C."/>
            <person name="Chau D.C."/>
            <person name="Chavez A.C."/>
            <person name="Clerc-Blankenburg K.C."/>
            <person name="Coyle M.C."/>
            <person name="Dao M.D."/>
            <person name="Davila M.L.D."/>
            <person name="Davy-Carroll L.D."/>
            <person name="Denson S.D."/>
            <person name="Dinh H.D."/>
            <person name="Fernandez S.F."/>
            <person name="Fernando P.F."/>
            <person name="Forbes L.F."/>
            <person name="Francis C.F."/>
            <person name="Francisco L.F."/>
            <person name="Fu Q.F."/>
            <person name="Garcia-Iii R.G."/>
            <person name="Garrett T.G."/>
            <person name="Gross S.G."/>
            <person name="Gubbala S.G."/>
            <person name="Hirani K.H."/>
            <person name="Hogues M.H."/>
            <person name="Hollins B.H."/>
            <person name="Jackson L.J."/>
            <person name="Javaid M.J."/>
            <person name="Jhangiani S.J."/>
            <person name="Johnson A.J."/>
            <person name="Johnson B.J."/>
            <person name="Jones J.J."/>
            <person name="Joshi V.J."/>
            <person name="Kalu J.K."/>
            <person name="Khan N.K."/>
            <person name="Korchina V.K."/>
            <person name="Kovar C.K."/>
            <person name="Lago L.L."/>
            <person name="Lara F.L."/>
            <person name="Le T.-K.L."/>
            <person name="Lee S.L."/>
            <person name="Legall-Iii F.L."/>
            <person name="Lemon S.L."/>
            <person name="Liu J.L."/>
            <person name="Liu Y.-S.L."/>
            <person name="Liyanage D.L."/>
            <person name="Lopez J.L."/>
            <person name="Lorensuhewa L.L."/>
            <person name="Mata R.M."/>
            <person name="Mathew T.M."/>
            <person name="Mercado C.M."/>
            <person name="Mercado I.M."/>
            <person name="Morales K.M."/>
            <person name="Morgan M.M."/>
            <person name="Munidasa M.M."/>
            <person name="Ngo D.N."/>
            <person name="Nguyen L.N."/>
            <person name="Nguyen T.N."/>
            <person name="Nguyen N.N."/>
            <person name="Obregon M.O."/>
            <person name="Okwuonu G.O."/>
            <person name="Ongeri F.O."/>
            <person name="Onwere C.O."/>
            <person name="Osifeso I.O."/>
            <person name="Parra A.P."/>
            <person name="Patil S.P."/>
            <person name="Perez A.P."/>
            <person name="Perez Y.P."/>
            <person name="Pham C.P."/>
            <person name="Pu L.-L.P."/>
            <person name="Puazo M.P."/>
            <person name="Quiroz J.Q."/>
            <person name="Rouhana J.R."/>
            <person name="Ruiz M.R."/>
            <person name="Ruiz S.-J.R."/>
            <person name="Saada N.S."/>
            <person name="Santibanez J.S."/>
            <person name="Scheel M.S."/>
            <person name="Schneider B.S."/>
            <person name="Simmons D.S."/>
            <person name="Sisson I.S."/>
            <person name="Tang L.-Y.T."/>
            <person name="Thornton R.T."/>
            <person name="Tisius J.T."/>
            <person name="Toledanes G.T."/>
            <person name="Trejos Z.T."/>
            <person name="Usmani K.U."/>
            <person name="Varghese R.V."/>
            <person name="Vattathil S.V."/>
            <person name="Vee V.V."/>
            <person name="Walker D.W."/>
            <person name="Weissenberger G.W."/>
            <person name="White C.W."/>
            <person name="Williams A.W."/>
            <person name="Woodworth J.W."/>
            <person name="Wright R.W."/>
            <person name="Zhu Y.Z."/>
            <person name="Han Y.H."/>
            <person name="Newsham I.N."/>
            <person name="Nazareth L.N."/>
            <person name="Worley K.W."/>
            <person name="Muzny D.M."/>
            <person name="Rogers J.R."/>
            <person name="Gibbs R.G."/>
        </authorList>
    </citation>
    <scope>NUCLEOTIDE SEQUENCE [LARGE SCALE GENOMIC DNA]</scope>
</reference>
<proteinExistence type="predicted"/>
<evidence type="ECO:0000313" key="13">
    <source>
        <dbReference type="Ensembl" id="ENSPANP00000016937.2"/>
    </source>
</evidence>
<evidence type="ECO:0000256" key="1">
    <source>
        <dbReference type="ARBA" id="ARBA00004479"/>
    </source>
</evidence>
<reference evidence="13" key="2">
    <citation type="submission" date="2025-08" db="UniProtKB">
        <authorList>
            <consortium name="Ensembl"/>
        </authorList>
    </citation>
    <scope>IDENTIFICATION</scope>
</reference>
<dbReference type="InterPro" id="IPR013783">
    <property type="entry name" value="Ig-like_fold"/>
</dbReference>
<comment type="subcellular location">
    <subcellularLocation>
        <location evidence="1">Membrane</location>
        <topology evidence="1">Single-pass type I membrane protein</topology>
    </subcellularLocation>
</comment>
<organism evidence="13 14">
    <name type="scientific">Papio anubis</name>
    <name type="common">Olive baboon</name>
    <dbReference type="NCBI Taxonomy" id="9555"/>
    <lineage>
        <taxon>Eukaryota</taxon>
        <taxon>Metazoa</taxon>
        <taxon>Chordata</taxon>
        <taxon>Craniata</taxon>
        <taxon>Vertebrata</taxon>
        <taxon>Euteleostomi</taxon>
        <taxon>Mammalia</taxon>
        <taxon>Eutheria</taxon>
        <taxon>Euarchontoglires</taxon>
        <taxon>Primates</taxon>
        <taxon>Haplorrhini</taxon>
        <taxon>Catarrhini</taxon>
        <taxon>Cercopithecidae</taxon>
        <taxon>Cercopithecinae</taxon>
        <taxon>Papio</taxon>
    </lineage>
</organism>
<dbReference type="Proteomes" id="UP000028761">
    <property type="component" value="Chromosome 16"/>
</dbReference>
<accession>A0A096NV62</accession>
<dbReference type="FunFam" id="2.60.40.10:FF:000295">
    <property type="entry name" value="Tyrosine-protein phosphatase non-receptor type substrate 1"/>
    <property type="match status" value="2"/>
</dbReference>
<evidence type="ECO:0000259" key="12">
    <source>
        <dbReference type="PROSITE" id="PS50835"/>
    </source>
</evidence>
<dbReference type="GO" id="GO:0016020">
    <property type="term" value="C:membrane"/>
    <property type="evidence" value="ECO:0007669"/>
    <property type="project" value="UniProtKB-SubCell"/>
</dbReference>
<dbReference type="Bgee" id="ENSPANG00000029852">
    <property type="expression patterns" value="Expressed in bone marrow and 62 other cell types or tissues"/>
</dbReference>
<feature type="domain" description="Ig-like" evidence="12">
    <location>
        <begin position="481"/>
        <end position="580"/>
    </location>
</feature>
<evidence type="ECO:0000256" key="6">
    <source>
        <dbReference type="ARBA" id="ARBA00023136"/>
    </source>
</evidence>
<dbReference type="SMART" id="SM00406">
    <property type="entry name" value="IGv"/>
    <property type="match status" value="2"/>
</dbReference>
<keyword evidence="2 10" id="KW-0812">Transmembrane</keyword>
<feature type="domain" description="Ig-like" evidence="12">
    <location>
        <begin position="366"/>
        <end position="455"/>
    </location>
</feature>
<dbReference type="InterPro" id="IPR003599">
    <property type="entry name" value="Ig_sub"/>
</dbReference>
<feature type="transmembrane region" description="Helical" evidence="10">
    <location>
        <begin position="705"/>
        <end position="728"/>
    </location>
</feature>
<evidence type="ECO:0000256" key="3">
    <source>
        <dbReference type="ARBA" id="ARBA00022729"/>
    </source>
</evidence>
<dbReference type="CDD" id="cd16097">
    <property type="entry name" value="IgV_SIRP"/>
    <property type="match status" value="2"/>
</dbReference>
<dbReference type="Gene3D" id="2.60.40.10">
    <property type="entry name" value="Immunoglobulins"/>
    <property type="match status" value="6"/>
</dbReference>
<sequence length="732" mass="80067">MPVPASWSHPPGPFLLLTLLLGFTEVAGEEELQMIQPEKLLLVAVGESATLHCTVTSLLPVGPVLWFRGVGPGRELIYNQKEGHFPRVTTVSDLTKRNNKDFSIRISSITPADAGTYYCVKFRKGSPENVEFKSGPGTEMALHAKPSAPVVSGPAARATPEHTVSFTCKSHGFSPRDITLKWFKNGNELSDFQTNVDPAGQSVSYSIRSTARVVLAPWDVRSQVTCEVAHVTLQGDPLRGTANLSEAIRVPPTLEVTQQPMRAGNQVNITYQVRNFYPQNLQLTWLENGNVCRTETASTLTENKDGTYNWTSWLLVDTSDQRDDVVLTCQVKHDGQLAVNKSLVLEVSAHQKDQSSDATHGVLGEEELQVIQPEKSVSVTAGESATLNCTVTSLIPVGPIQWFRGAGPGRELIYGQKEGHFPRVTIVSDPTKRNNLDFSIRISNIAPADAGTYYCVKFRKGSPDVELKSGAGTELSVRAKPSAPVVSGPTARATAEHTVSFTCESHGFSPKDITLQWFKNGNELSDFQTSVDPAVKSVSYSIRSTARVVLTRRDVHSQVICEVAHVTLQGDPLRGTANLSEAIRVPPTLEVFQWPMRAENQANVTCQVRKFYPQRLLLTWLENGNVSQTETASTLTENKDGTYNWTSWLLVNTCAHRDGVVLTCQVEHDGQPAVSKSHTLEISAHQKEQCSDTTSGPVLAPTAPLLIAVLLGPKVLLVVGVSVIYVYWKQKV</sequence>
<evidence type="ECO:0000313" key="14">
    <source>
        <dbReference type="Proteomes" id="UP000028761"/>
    </source>
</evidence>
<dbReference type="Pfam" id="PF07686">
    <property type="entry name" value="V-set"/>
    <property type="match status" value="2"/>
</dbReference>
<reference evidence="13" key="3">
    <citation type="submission" date="2025-09" db="UniProtKB">
        <authorList>
            <consortium name="Ensembl"/>
        </authorList>
    </citation>
    <scope>IDENTIFICATION</scope>
</reference>
<dbReference type="SUPFAM" id="SSF48726">
    <property type="entry name" value="Immunoglobulin"/>
    <property type="match status" value="6"/>
</dbReference>
<evidence type="ECO:0000256" key="11">
    <source>
        <dbReference type="SAM" id="SignalP"/>
    </source>
</evidence>
<dbReference type="InterPro" id="IPR003598">
    <property type="entry name" value="Ig_sub2"/>
</dbReference>
<keyword evidence="7" id="KW-1015">Disulfide bond</keyword>
<feature type="domain" description="Ig-like" evidence="12">
    <location>
        <begin position="587"/>
        <end position="681"/>
    </location>
</feature>
<dbReference type="FunFam" id="2.60.40.10:FF:000454">
    <property type="entry name" value="Tyrosine-protein phosphatase non-receptor type substrate 1"/>
    <property type="match status" value="2"/>
</dbReference>
<feature type="domain" description="Ig-like" evidence="12">
    <location>
        <begin position="146"/>
        <end position="245"/>
    </location>
</feature>
<dbReference type="InterPro" id="IPR013106">
    <property type="entry name" value="Ig_V-set"/>
</dbReference>
<dbReference type="HOGENOM" id="CLU_044430_0_0_1"/>